<evidence type="ECO:0000256" key="2">
    <source>
        <dbReference type="ARBA" id="ARBA00022679"/>
    </source>
</evidence>
<protein>
    <submittedName>
        <fullName evidence="4">Glycosyltransferase</fullName>
    </submittedName>
</protein>
<keyword evidence="1" id="KW-0328">Glycosyltransferase</keyword>
<dbReference type="RefSeq" id="WP_194536463.1">
    <property type="nucleotide sequence ID" value="NZ_JACEFB010000001.1"/>
</dbReference>
<dbReference type="Gene3D" id="3.40.50.2000">
    <property type="entry name" value="Glycogen Phosphorylase B"/>
    <property type="match status" value="2"/>
</dbReference>
<reference evidence="4 5" key="1">
    <citation type="submission" date="2020-07" db="EMBL/GenBank/DDBJ databases">
        <title>Thermogemmata thermophila gen. nov., sp. nov., a novel moderate thermophilic planctomycete from a Kamchatka hot spring.</title>
        <authorList>
            <person name="Elcheninov A.G."/>
            <person name="Podosokorskaya O.A."/>
            <person name="Kovaleva O.L."/>
            <person name="Novikov A."/>
            <person name="Bonch-Osmolovskaya E.A."/>
            <person name="Toshchakov S.V."/>
            <person name="Kublanov I.V."/>
        </authorList>
    </citation>
    <scope>NUCLEOTIDE SEQUENCE [LARGE SCALE GENOMIC DNA]</scope>
    <source>
        <strain evidence="4 5">2918</strain>
    </source>
</reference>
<dbReference type="Pfam" id="PF13579">
    <property type="entry name" value="Glyco_trans_4_4"/>
    <property type="match status" value="1"/>
</dbReference>
<dbReference type="PANTHER" id="PTHR12526">
    <property type="entry name" value="GLYCOSYLTRANSFERASE"/>
    <property type="match status" value="1"/>
</dbReference>
<evidence type="ECO:0000256" key="1">
    <source>
        <dbReference type="ARBA" id="ARBA00022676"/>
    </source>
</evidence>
<dbReference type="PANTHER" id="PTHR12526:SF510">
    <property type="entry name" value="D-INOSITOL 3-PHOSPHATE GLYCOSYLTRANSFERASE"/>
    <property type="match status" value="1"/>
</dbReference>
<keyword evidence="5" id="KW-1185">Reference proteome</keyword>
<organism evidence="4 5">
    <name type="scientific">Thermogemmata fonticola</name>
    <dbReference type="NCBI Taxonomy" id="2755323"/>
    <lineage>
        <taxon>Bacteria</taxon>
        <taxon>Pseudomonadati</taxon>
        <taxon>Planctomycetota</taxon>
        <taxon>Planctomycetia</taxon>
        <taxon>Gemmatales</taxon>
        <taxon>Gemmataceae</taxon>
        <taxon>Thermogemmata</taxon>
    </lineage>
</organism>
<feature type="domain" description="Glycosyltransferase subfamily 4-like N-terminal" evidence="3">
    <location>
        <begin position="42"/>
        <end position="198"/>
    </location>
</feature>
<dbReference type="Proteomes" id="UP000542342">
    <property type="component" value="Unassembled WGS sequence"/>
</dbReference>
<evidence type="ECO:0000313" key="4">
    <source>
        <dbReference type="EMBL" id="MBA2225064.1"/>
    </source>
</evidence>
<dbReference type="InterPro" id="IPR028098">
    <property type="entry name" value="Glyco_trans_4-like_N"/>
</dbReference>
<gene>
    <name evidence="4" type="ORF">H0921_02695</name>
</gene>
<name>A0A7V8VBN2_9BACT</name>
<proteinExistence type="predicted"/>
<evidence type="ECO:0000259" key="3">
    <source>
        <dbReference type="Pfam" id="PF13579"/>
    </source>
</evidence>
<dbReference type="EMBL" id="JACEFB010000001">
    <property type="protein sequence ID" value="MBA2225064.1"/>
    <property type="molecule type" value="Genomic_DNA"/>
</dbReference>
<keyword evidence="2 4" id="KW-0808">Transferase</keyword>
<dbReference type="SUPFAM" id="SSF53756">
    <property type="entry name" value="UDP-Glycosyltransferase/glycogen phosphorylase"/>
    <property type="match status" value="1"/>
</dbReference>
<dbReference type="GO" id="GO:0016757">
    <property type="term" value="F:glycosyltransferase activity"/>
    <property type="evidence" value="ECO:0007669"/>
    <property type="project" value="UniProtKB-KW"/>
</dbReference>
<comment type="caution">
    <text evidence="4">The sequence shown here is derived from an EMBL/GenBank/DDBJ whole genome shotgun (WGS) entry which is preliminary data.</text>
</comment>
<accession>A0A7V8VBN2</accession>
<dbReference type="Pfam" id="PF13692">
    <property type="entry name" value="Glyco_trans_1_4"/>
    <property type="match status" value="1"/>
</dbReference>
<evidence type="ECO:0000313" key="5">
    <source>
        <dbReference type="Proteomes" id="UP000542342"/>
    </source>
</evidence>
<dbReference type="AlphaFoldDB" id="A0A7V8VBN2"/>
<sequence>MTGEKVAYFQHRGERSVKHHGVTEQRAPVRVSFMIDRLSRAGTEMQLLALIRGLDRRRVQPSLVLLDGADDLSRALEPEDCTVLRLGLPRLWSRQALRAARLLRTFWQEQRPDIVQFYFLDAAHFGIPLARWSGIRRIVRVQNNLGYWRREQRDWRVLWWDRFIRRGVDVVITNSQAGRDALIQDGYRPEQVQVMENGVDTERFRGFLLPDTTKRRVRVGCVANLRAVKNIDGLMRVARKLTDRYPQLVFEVAGEGEQRAELERLHAELELGERFVLRGRVEDVAGFLQGVEIAVLPSHSEGMSNALLEYMAAGRAIVATDVGANATVLRHRKDGLIVPAGDLAAMASAIEELLRFPLRAAGYGASARKRVESTYSRTAMLRRFEDFYENLCSHPPHDDNLHLQERTLKRAA</sequence>